<protein>
    <submittedName>
        <fullName evidence="4">NAD(P)-binding protein</fullName>
    </submittedName>
</protein>
<feature type="domain" description="3-beta hydroxysteroid dehydrogenase/isomerase" evidence="3">
    <location>
        <begin position="2"/>
        <end position="185"/>
    </location>
</feature>
<dbReference type="InterPro" id="IPR002225">
    <property type="entry name" value="3Beta_OHSteriod_DH/Estase"/>
</dbReference>
<dbReference type="GO" id="GO:0006694">
    <property type="term" value="P:steroid biosynthetic process"/>
    <property type="evidence" value="ECO:0007669"/>
    <property type="project" value="InterPro"/>
</dbReference>
<feature type="non-terminal residue" evidence="4">
    <location>
        <position position="219"/>
    </location>
</feature>
<organism evidence="4 5">
    <name type="scientific">Viridothelium virens</name>
    <name type="common">Speckled blister lichen</name>
    <name type="synonym">Trypethelium virens</name>
    <dbReference type="NCBI Taxonomy" id="1048519"/>
    <lineage>
        <taxon>Eukaryota</taxon>
        <taxon>Fungi</taxon>
        <taxon>Dikarya</taxon>
        <taxon>Ascomycota</taxon>
        <taxon>Pezizomycotina</taxon>
        <taxon>Dothideomycetes</taxon>
        <taxon>Dothideomycetes incertae sedis</taxon>
        <taxon>Trypetheliales</taxon>
        <taxon>Trypetheliaceae</taxon>
        <taxon>Viridothelium</taxon>
    </lineage>
</organism>
<keyword evidence="5" id="KW-1185">Reference proteome</keyword>
<evidence type="ECO:0000259" key="3">
    <source>
        <dbReference type="Pfam" id="PF01073"/>
    </source>
</evidence>
<name>A0A6A6HIV7_VIRVR</name>
<keyword evidence="2" id="KW-0560">Oxidoreductase</keyword>
<sequence>MYKVNVDGTKVLIKASQETGVKAFVYTSSGSLISDQQNDLIYADERYSIVPEHLQPEYYTTTKSLAESHVLASNRHPDAPSLLTCALRPCGLFGPRDVQLLPPMLKLFHTGPTTVQLGANDNLFDFTYVANAAHAHLLAASALLATPRGANATVPLDSERVDGEAFVVTNDEPVYFWDFPREVWRVAAEVMGGRSAGKVPADIGQVWVLGRELAMGIGG</sequence>
<dbReference type="AlphaFoldDB" id="A0A6A6HIV7"/>
<dbReference type="Proteomes" id="UP000800092">
    <property type="component" value="Unassembled WGS sequence"/>
</dbReference>
<dbReference type="InterPro" id="IPR036291">
    <property type="entry name" value="NAD(P)-bd_dom_sf"/>
</dbReference>
<dbReference type="GO" id="GO:0016616">
    <property type="term" value="F:oxidoreductase activity, acting on the CH-OH group of donors, NAD or NADP as acceptor"/>
    <property type="evidence" value="ECO:0007669"/>
    <property type="project" value="InterPro"/>
</dbReference>
<gene>
    <name evidence="4" type="ORF">EV356DRAFT_508697</name>
</gene>
<dbReference type="OrthoDB" id="10058185at2759"/>
<reference evidence="4" key="1">
    <citation type="journal article" date="2020" name="Stud. Mycol.">
        <title>101 Dothideomycetes genomes: a test case for predicting lifestyles and emergence of pathogens.</title>
        <authorList>
            <person name="Haridas S."/>
            <person name="Albert R."/>
            <person name="Binder M."/>
            <person name="Bloem J."/>
            <person name="Labutti K."/>
            <person name="Salamov A."/>
            <person name="Andreopoulos B."/>
            <person name="Baker S."/>
            <person name="Barry K."/>
            <person name="Bills G."/>
            <person name="Bluhm B."/>
            <person name="Cannon C."/>
            <person name="Castanera R."/>
            <person name="Culley D."/>
            <person name="Daum C."/>
            <person name="Ezra D."/>
            <person name="Gonzalez J."/>
            <person name="Henrissat B."/>
            <person name="Kuo A."/>
            <person name="Liang C."/>
            <person name="Lipzen A."/>
            <person name="Lutzoni F."/>
            <person name="Magnuson J."/>
            <person name="Mondo S."/>
            <person name="Nolan M."/>
            <person name="Ohm R."/>
            <person name="Pangilinan J."/>
            <person name="Park H.-J."/>
            <person name="Ramirez L."/>
            <person name="Alfaro M."/>
            <person name="Sun H."/>
            <person name="Tritt A."/>
            <person name="Yoshinaga Y."/>
            <person name="Zwiers L.-H."/>
            <person name="Turgeon B."/>
            <person name="Goodwin S."/>
            <person name="Spatafora J."/>
            <person name="Crous P."/>
            <person name="Grigoriev I."/>
        </authorList>
    </citation>
    <scope>NUCLEOTIDE SEQUENCE</scope>
    <source>
        <strain evidence="4">Tuck. ex Michener</strain>
    </source>
</reference>
<evidence type="ECO:0000313" key="5">
    <source>
        <dbReference type="Proteomes" id="UP000800092"/>
    </source>
</evidence>
<dbReference type="Pfam" id="PF01073">
    <property type="entry name" value="3Beta_HSD"/>
    <property type="match status" value="1"/>
</dbReference>
<proteinExistence type="inferred from homology"/>
<dbReference type="SUPFAM" id="SSF51735">
    <property type="entry name" value="NAD(P)-binding Rossmann-fold domains"/>
    <property type="match status" value="1"/>
</dbReference>
<evidence type="ECO:0000256" key="1">
    <source>
        <dbReference type="ARBA" id="ARBA00009219"/>
    </source>
</evidence>
<evidence type="ECO:0000256" key="2">
    <source>
        <dbReference type="ARBA" id="ARBA00023002"/>
    </source>
</evidence>
<accession>A0A6A6HIV7</accession>
<dbReference type="Gene3D" id="3.40.50.720">
    <property type="entry name" value="NAD(P)-binding Rossmann-like Domain"/>
    <property type="match status" value="1"/>
</dbReference>
<evidence type="ECO:0000313" key="4">
    <source>
        <dbReference type="EMBL" id="KAF2238074.1"/>
    </source>
</evidence>
<dbReference type="InterPro" id="IPR050177">
    <property type="entry name" value="Lipid_A_modif_metabolic_enz"/>
</dbReference>
<dbReference type="EMBL" id="ML991777">
    <property type="protein sequence ID" value="KAF2238074.1"/>
    <property type="molecule type" value="Genomic_DNA"/>
</dbReference>
<dbReference type="PANTHER" id="PTHR43245">
    <property type="entry name" value="BIFUNCTIONAL POLYMYXIN RESISTANCE PROTEIN ARNA"/>
    <property type="match status" value="1"/>
</dbReference>
<comment type="similarity">
    <text evidence="1">Belongs to the 3-beta-HSD family.</text>
</comment>
<dbReference type="PANTHER" id="PTHR43245:SF51">
    <property type="entry name" value="SHORT CHAIN DEHYDROGENASE_REDUCTASE FAMILY 42E, MEMBER 2"/>
    <property type="match status" value="1"/>
</dbReference>